<keyword evidence="2" id="KW-1185">Reference proteome</keyword>
<evidence type="ECO:0000313" key="1">
    <source>
        <dbReference type="EMBL" id="QUE49514.1"/>
    </source>
</evidence>
<dbReference type="KEGG" id="lamb:KBB96_11585"/>
<sequence length="182" mass="19729">MALASVSGAEEAKPFTWAPPKVGKGMFTNDLGMLDSEREDYATNLASYATNRVIQAKASPTSLEEARRLLAVALHLSPRNRKALVTTFQLGKGVIPDAATGDYSPQVLARLLITRGQLLQKQGGDENSQLSRIFIELAAGMDPKNEDAVYASETQRLDKGPVDWVAVTDYKPKEKPAEGQTP</sequence>
<protein>
    <submittedName>
        <fullName evidence="1">Uncharacterized protein</fullName>
    </submittedName>
</protein>
<reference evidence="1" key="1">
    <citation type="submission" date="2021-04" db="EMBL/GenBank/DDBJ databases">
        <title>Luteolibacter sp. 32A isolated from the skin of an Anderson's salamander (Ambystoma andersonii).</title>
        <authorList>
            <person name="Spergser J."/>
            <person name="Busse H.-J."/>
        </authorList>
    </citation>
    <scope>NUCLEOTIDE SEQUENCE</scope>
    <source>
        <strain evidence="1">32A</strain>
    </source>
</reference>
<dbReference type="Proteomes" id="UP000676169">
    <property type="component" value="Chromosome"/>
</dbReference>
<name>A0A975IXW9_9BACT</name>
<dbReference type="RefSeq" id="WP_211629603.1">
    <property type="nucleotide sequence ID" value="NZ_CP073100.1"/>
</dbReference>
<gene>
    <name evidence="1" type="ORF">KBB96_11585</name>
</gene>
<accession>A0A975IXW9</accession>
<organism evidence="1 2">
    <name type="scientific">Luteolibacter ambystomatis</name>
    <dbReference type="NCBI Taxonomy" id="2824561"/>
    <lineage>
        <taxon>Bacteria</taxon>
        <taxon>Pseudomonadati</taxon>
        <taxon>Verrucomicrobiota</taxon>
        <taxon>Verrucomicrobiia</taxon>
        <taxon>Verrucomicrobiales</taxon>
        <taxon>Verrucomicrobiaceae</taxon>
        <taxon>Luteolibacter</taxon>
    </lineage>
</organism>
<proteinExistence type="predicted"/>
<dbReference type="AlphaFoldDB" id="A0A975IXW9"/>
<dbReference type="EMBL" id="CP073100">
    <property type="protein sequence ID" value="QUE49514.1"/>
    <property type="molecule type" value="Genomic_DNA"/>
</dbReference>
<evidence type="ECO:0000313" key="2">
    <source>
        <dbReference type="Proteomes" id="UP000676169"/>
    </source>
</evidence>